<evidence type="ECO:0000313" key="2">
    <source>
        <dbReference type="Proteomes" id="UP000001937"/>
    </source>
</evidence>
<name>Q2JEK5_FRACC</name>
<dbReference type="STRING" id="106370.Francci3_0903"/>
<dbReference type="RefSeq" id="WP_011435355.1">
    <property type="nucleotide sequence ID" value="NC_007777.1"/>
</dbReference>
<dbReference type="HOGENOM" id="CLU_2616872_0_0_11"/>
<protein>
    <submittedName>
        <fullName evidence="1">Uncharacterized protein</fullName>
    </submittedName>
</protein>
<proteinExistence type="predicted"/>
<dbReference type="KEGG" id="fra:Francci3_0903"/>
<gene>
    <name evidence="1" type="ordered locus">Francci3_0903</name>
</gene>
<dbReference type="Proteomes" id="UP000001937">
    <property type="component" value="Chromosome"/>
</dbReference>
<evidence type="ECO:0000313" key="1">
    <source>
        <dbReference type="EMBL" id="ABD10287.1"/>
    </source>
</evidence>
<reference evidence="1 2" key="1">
    <citation type="journal article" date="2007" name="Genome Res.">
        <title>Genome characteristics of facultatively symbiotic Frankia sp. strains reflect host range and host plant biogeography.</title>
        <authorList>
            <person name="Normand P."/>
            <person name="Lapierre P."/>
            <person name="Tisa L.S."/>
            <person name="Gogarten J.P."/>
            <person name="Alloisio N."/>
            <person name="Bagnarol E."/>
            <person name="Bassi C.A."/>
            <person name="Berry A.M."/>
            <person name="Bickhart D.M."/>
            <person name="Choisne N."/>
            <person name="Couloux A."/>
            <person name="Cournoyer B."/>
            <person name="Cruveiller S."/>
            <person name="Daubin V."/>
            <person name="Demange N."/>
            <person name="Francino M.P."/>
            <person name="Goltsman E."/>
            <person name="Huang Y."/>
            <person name="Kopp O.R."/>
            <person name="Labarre L."/>
            <person name="Lapidus A."/>
            <person name="Lavire C."/>
            <person name="Marechal J."/>
            <person name="Martinez M."/>
            <person name="Mastronunzio J.E."/>
            <person name="Mullin B.C."/>
            <person name="Niemann J."/>
            <person name="Pujic P."/>
            <person name="Rawnsley T."/>
            <person name="Rouy Z."/>
            <person name="Schenowitz C."/>
            <person name="Sellstedt A."/>
            <person name="Tavares F."/>
            <person name="Tomkins J.P."/>
            <person name="Vallenet D."/>
            <person name="Valverde C."/>
            <person name="Wall L.G."/>
            <person name="Wang Y."/>
            <person name="Medigue C."/>
            <person name="Benson D.R."/>
        </authorList>
    </citation>
    <scope>NUCLEOTIDE SEQUENCE [LARGE SCALE GENOMIC DNA]</scope>
    <source>
        <strain evidence="2">DSM 45818 / CECT 9043 / CcI3</strain>
    </source>
</reference>
<dbReference type="AlphaFoldDB" id="Q2JEK5"/>
<accession>Q2JEK5</accession>
<dbReference type="EMBL" id="CP000249">
    <property type="protein sequence ID" value="ABD10287.1"/>
    <property type="molecule type" value="Genomic_DNA"/>
</dbReference>
<sequence length="78" mass="8825">MAALIVILVVLAVMGACGIAYAWKTAREAGMPWLRARHIQDTAQAAMNDIREETRRAEERMRRAAFFHARNQGGRWGQ</sequence>
<keyword evidence="2" id="KW-1185">Reference proteome</keyword>
<organism evidence="1 2">
    <name type="scientific">Frankia casuarinae (strain DSM 45818 / CECT 9043 / HFP020203 / CcI3)</name>
    <dbReference type="NCBI Taxonomy" id="106370"/>
    <lineage>
        <taxon>Bacteria</taxon>
        <taxon>Bacillati</taxon>
        <taxon>Actinomycetota</taxon>
        <taxon>Actinomycetes</taxon>
        <taxon>Frankiales</taxon>
        <taxon>Frankiaceae</taxon>
        <taxon>Frankia</taxon>
    </lineage>
</organism>